<proteinExistence type="predicted"/>
<dbReference type="EMBL" id="GAIX01006784">
    <property type="protein sequence ID" value="JAA85776.1"/>
    <property type="molecule type" value="Transcribed_RNA"/>
</dbReference>
<sequence length="68" mass="7949">MSYNYVMFNLYYSTNLQNKLSHRINLNLITFSLSLVGETIKSSNRVQLSPMSIQTRSGPNRLLYCPMW</sequence>
<protein>
    <submittedName>
        <fullName evidence="1">Uncharacterized protein</fullName>
    </submittedName>
</protein>
<name>S4P2R8_9NEOP</name>
<evidence type="ECO:0000313" key="1">
    <source>
        <dbReference type="EMBL" id="JAA85776.1"/>
    </source>
</evidence>
<accession>S4P2R8</accession>
<dbReference type="AlphaFoldDB" id="S4P2R8"/>
<reference evidence="1" key="2">
    <citation type="submission" date="2013-05" db="EMBL/GenBank/DDBJ databases">
        <authorList>
            <person name="Carter J.-M."/>
            <person name="Baker S.C."/>
            <person name="Pink R."/>
            <person name="Carter D.R.F."/>
            <person name="Collins A."/>
            <person name="Tomlin J."/>
            <person name="Gibbs M."/>
            <person name="Breuker C.J."/>
        </authorList>
    </citation>
    <scope>NUCLEOTIDE SEQUENCE</scope>
    <source>
        <tissue evidence="1">Ovary</tissue>
    </source>
</reference>
<organism evidence="1">
    <name type="scientific">Pararge aegeria</name>
    <name type="common">speckled wood butterfly</name>
    <dbReference type="NCBI Taxonomy" id="116150"/>
    <lineage>
        <taxon>Eukaryota</taxon>
        <taxon>Metazoa</taxon>
        <taxon>Ecdysozoa</taxon>
        <taxon>Arthropoda</taxon>
        <taxon>Hexapoda</taxon>
        <taxon>Insecta</taxon>
        <taxon>Pterygota</taxon>
        <taxon>Neoptera</taxon>
        <taxon>Endopterygota</taxon>
        <taxon>Lepidoptera</taxon>
        <taxon>Glossata</taxon>
        <taxon>Ditrysia</taxon>
        <taxon>Papilionoidea</taxon>
        <taxon>Nymphalidae</taxon>
        <taxon>Satyrinae</taxon>
        <taxon>Satyrini</taxon>
        <taxon>Parargina</taxon>
        <taxon>Pararge</taxon>
    </lineage>
</organism>
<reference evidence="1" key="1">
    <citation type="journal article" date="2013" name="BMC Genomics">
        <title>Unscrambling butterfly oogenesis.</title>
        <authorList>
            <person name="Carter J.M."/>
            <person name="Baker S.C."/>
            <person name="Pink R."/>
            <person name="Carter D.R."/>
            <person name="Collins A."/>
            <person name="Tomlin J."/>
            <person name="Gibbs M."/>
            <person name="Breuker C.J."/>
        </authorList>
    </citation>
    <scope>NUCLEOTIDE SEQUENCE</scope>
    <source>
        <tissue evidence="1">Ovary</tissue>
    </source>
</reference>